<dbReference type="Pfam" id="PF16313">
    <property type="entry name" value="DUF4953"/>
    <property type="match status" value="1"/>
</dbReference>
<name>A0ABT5WR19_9SPHN</name>
<keyword evidence="3" id="KW-0645">Protease</keyword>
<evidence type="ECO:0000256" key="1">
    <source>
        <dbReference type="SAM" id="SignalP"/>
    </source>
</evidence>
<accession>A0ABT5WR19</accession>
<keyword evidence="1" id="KW-0732">Signal</keyword>
<keyword evidence="3" id="KW-0378">Hydrolase</keyword>
<dbReference type="RefSeq" id="WP_275228556.1">
    <property type="nucleotide sequence ID" value="NZ_JARESE010000041.1"/>
</dbReference>
<protein>
    <submittedName>
        <fullName evidence="3">Zinc-dependent metalloprotease</fullName>
    </submittedName>
</protein>
<dbReference type="PANTHER" id="PTHR38478:SF1">
    <property type="entry name" value="ZINC DEPENDENT METALLOPROTEASE DOMAIN LIPOPROTEIN"/>
    <property type="match status" value="1"/>
</dbReference>
<proteinExistence type="predicted"/>
<feature type="domain" description="EcxA zinc-binding" evidence="2">
    <location>
        <begin position="386"/>
        <end position="678"/>
    </location>
</feature>
<dbReference type="PANTHER" id="PTHR38478">
    <property type="entry name" value="PEPTIDASE M1A AND M12B"/>
    <property type="match status" value="1"/>
</dbReference>
<feature type="signal peptide" evidence="1">
    <location>
        <begin position="1"/>
        <end position="37"/>
    </location>
</feature>
<sequence length="734" mass="79895">MTLIPRRPAKRHIPLRHSLLLASAIGAGLLVSFPAVAAEQACVKKEVCIEAGDTILLHVARSRLGEDLIWIREPSEEVRYIKMEEVGAESGKPELRLTIDPDEADYDDLPGYAPSSHLPRGISQPNLFDASGPLAPSNLVDGYVFDITALLKGDRTEGADLGAVKSDSLKLASLRAFGETVLVGLNASYEIKNSPGKQGNFTTYWSFRLPPAEAMEAQPYNEKMGGYSAIDNRRKTGRRPANVVKFRLSAADVAKGTPVIRFYLDPAIPLALKPAVVEGILAWNKAFIPLGIDHAIEVREMPPGESWPEFRTSVSALIWGPIDRSANLATGGGTARHVIDRRSGEILKADVFVDGPFFDGLRQFFAVAPRKLEGTDYLDVTGPIHLALLRRLTGHEVGHGIGLRDGNYGIGTYSVAARSDPQWLGKMGFTPSIMNYEEYNRLIEASPAPNFPLDYLIAGVGPGDVHQIGLSYMIADGLTRAQRIERIQLAARAQIDQPWLRFIGQDFLHAVPTKIADYDDTKALEVAWAKTSDGLAVLGRDAARGSIDPATAALLYKELQSSFSVTLMKHIDIVGATEKGYTEAAWPNPVYQPVAVERQRRLVGYVASNLSRFSESFLEGAPPTIKTSIMLGAANAVGQTALLSLLDGNRIFALEKAMVLGKMAYPVGVYLQDIREGLLGAGRCPTLSETQKQLRQSYVDVLDLLAKRASTTVQMAIDKEMGVLKRQAACGDER</sequence>
<dbReference type="GO" id="GO:0008237">
    <property type="term" value="F:metallopeptidase activity"/>
    <property type="evidence" value="ECO:0007669"/>
    <property type="project" value="UniProtKB-KW"/>
</dbReference>
<organism evidence="3 4">
    <name type="scientific">Novosphingobium album</name>
    <name type="common">ex Liu et al. 2023</name>
    <dbReference type="NCBI Taxonomy" id="3031130"/>
    <lineage>
        <taxon>Bacteria</taxon>
        <taxon>Pseudomonadati</taxon>
        <taxon>Pseudomonadota</taxon>
        <taxon>Alphaproteobacteria</taxon>
        <taxon>Sphingomonadales</taxon>
        <taxon>Sphingomonadaceae</taxon>
        <taxon>Novosphingobium</taxon>
    </lineage>
</organism>
<comment type="caution">
    <text evidence="3">The sequence shown here is derived from an EMBL/GenBank/DDBJ whole genome shotgun (WGS) entry which is preliminary data.</text>
</comment>
<dbReference type="InterPro" id="IPR032534">
    <property type="entry name" value="EcxA_zinc-bd"/>
</dbReference>
<evidence type="ECO:0000313" key="3">
    <source>
        <dbReference type="EMBL" id="MDE8652473.1"/>
    </source>
</evidence>
<keyword evidence="4" id="KW-1185">Reference proteome</keyword>
<feature type="chain" id="PRO_5047295183" evidence="1">
    <location>
        <begin position="38"/>
        <end position="734"/>
    </location>
</feature>
<evidence type="ECO:0000313" key="4">
    <source>
        <dbReference type="Proteomes" id="UP001216253"/>
    </source>
</evidence>
<evidence type="ECO:0000259" key="2">
    <source>
        <dbReference type="Pfam" id="PF16313"/>
    </source>
</evidence>
<keyword evidence="3" id="KW-0482">Metalloprotease</keyword>
<dbReference type="EMBL" id="JARESE010000041">
    <property type="protein sequence ID" value="MDE8652473.1"/>
    <property type="molecule type" value="Genomic_DNA"/>
</dbReference>
<dbReference type="Proteomes" id="UP001216253">
    <property type="component" value="Unassembled WGS sequence"/>
</dbReference>
<reference evidence="3 4" key="1">
    <citation type="submission" date="2023-03" db="EMBL/GenBank/DDBJ databases">
        <title>NovoSphingobium album sp. nov. isolated from polycyclic aromatic hydrocarbons- and heavy-metal polluted soil.</title>
        <authorList>
            <person name="Liu Z."/>
            <person name="Wang K."/>
        </authorList>
    </citation>
    <scope>NUCLEOTIDE SEQUENCE [LARGE SCALE GENOMIC DNA]</scope>
    <source>
        <strain evidence="3 4">H3SJ31-1</strain>
    </source>
</reference>
<gene>
    <name evidence="3" type="ORF">PYV00_12250</name>
</gene>